<feature type="transmembrane region" description="Helical" evidence="6">
    <location>
        <begin position="154"/>
        <end position="174"/>
    </location>
</feature>
<evidence type="ECO:0000259" key="7">
    <source>
        <dbReference type="Pfam" id="PF00520"/>
    </source>
</evidence>
<keyword evidence="3 6" id="KW-1133">Transmembrane helix</keyword>
<feature type="domain" description="Ion transport" evidence="7">
    <location>
        <begin position="31"/>
        <end position="248"/>
    </location>
</feature>
<gene>
    <name evidence="8" type="ORF">ACFFRO_10545</name>
</gene>
<dbReference type="InterPro" id="IPR027359">
    <property type="entry name" value="Volt_channel_dom_sf"/>
</dbReference>
<feature type="transmembrane region" description="Helical" evidence="6">
    <location>
        <begin position="218"/>
        <end position="243"/>
    </location>
</feature>
<evidence type="ECO:0000256" key="3">
    <source>
        <dbReference type="ARBA" id="ARBA00022989"/>
    </source>
</evidence>
<organism evidence="8 9">
    <name type="scientific">Streptomyces thermocoprophilus</name>
    <dbReference type="NCBI Taxonomy" id="78356"/>
    <lineage>
        <taxon>Bacteria</taxon>
        <taxon>Bacillati</taxon>
        <taxon>Actinomycetota</taxon>
        <taxon>Actinomycetes</taxon>
        <taxon>Kitasatosporales</taxon>
        <taxon>Streptomycetaceae</taxon>
        <taxon>Streptomyces</taxon>
    </lineage>
</organism>
<feature type="transmembrane region" description="Helical" evidence="6">
    <location>
        <begin position="32"/>
        <end position="54"/>
    </location>
</feature>
<keyword evidence="2 6" id="KW-0812">Transmembrane</keyword>
<feature type="region of interest" description="Disordered" evidence="5">
    <location>
        <begin position="292"/>
        <end position="323"/>
    </location>
</feature>
<evidence type="ECO:0000256" key="4">
    <source>
        <dbReference type="ARBA" id="ARBA00023136"/>
    </source>
</evidence>
<evidence type="ECO:0000256" key="5">
    <source>
        <dbReference type="SAM" id="MobiDB-lite"/>
    </source>
</evidence>
<dbReference type="Pfam" id="PF00520">
    <property type="entry name" value="Ion_trans"/>
    <property type="match status" value="1"/>
</dbReference>
<dbReference type="Gene3D" id="1.20.120.350">
    <property type="entry name" value="Voltage-gated potassium channels. Chain C"/>
    <property type="match status" value="1"/>
</dbReference>
<reference evidence="8 9" key="1">
    <citation type="submission" date="2024-09" db="EMBL/GenBank/DDBJ databases">
        <authorList>
            <person name="Sun Q."/>
            <person name="Mori K."/>
        </authorList>
    </citation>
    <scope>NUCLEOTIDE SEQUENCE [LARGE SCALE GENOMIC DNA]</scope>
    <source>
        <strain evidence="8 9">JCM 10918</strain>
    </source>
</reference>
<comment type="caution">
    <text evidence="8">The sequence shown here is derived from an EMBL/GenBank/DDBJ whole genome shotgun (WGS) entry which is preliminary data.</text>
</comment>
<dbReference type="PANTHER" id="PTHR10037:SF62">
    <property type="entry name" value="SODIUM CHANNEL PROTEIN 60E"/>
    <property type="match status" value="1"/>
</dbReference>
<evidence type="ECO:0000313" key="9">
    <source>
        <dbReference type="Proteomes" id="UP001589703"/>
    </source>
</evidence>
<dbReference type="PRINTS" id="PR00169">
    <property type="entry name" value="KCHANNEL"/>
</dbReference>
<proteinExistence type="predicted"/>
<keyword evidence="4 6" id="KW-0472">Membrane</keyword>
<dbReference type="PANTHER" id="PTHR10037">
    <property type="entry name" value="VOLTAGE-GATED CATION CHANNEL CALCIUM AND SODIUM"/>
    <property type="match status" value="1"/>
</dbReference>
<dbReference type="SUPFAM" id="SSF81324">
    <property type="entry name" value="Voltage-gated potassium channels"/>
    <property type="match status" value="1"/>
</dbReference>
<evidence type="ECO:0000313" key="8">
    <source>
        <dbReference type="EMBL" id="MFB9735568.1"/>
    </source>
</evidence>
<evidence type="ECO:0000256" key="6">
    <source>
        <dbReference type="SAM" id="Phobius"/>
    </source>
</evidence>
<feature type="compositionally biased region" description="Pro residues" evidence="5">
    <location>
        <begin position="313"/>
        <end position="323"/>
    </location>
</feature>
<dbReference type="Gene3D" id="1.10.287.70">
    <property type="match status" value="1"/>
</dbReference>
<protein>
    <submittedName>
        <fullName evidence="8">Ion transporter</fullName>
    </submittedName>
</protein>
<feature type="transmembrane region" description="Helical" evidence="6">
    <location>
        <begin position="186"/>
        <end position="206"/>
    </location>
</feature>
<dbReference type="Proteomes" id="UP001589703">
    <property type="component" value="Unassembled WGS sequence"/>
</dbReference>
<dbReference type="InterPro" id="IPR043203">
    <property type="entry name" value="VGCC_Ca_Na"/>
</dbReference>
<dbReference type="RefSeq" id="WP_247469554.1">
    <property type="nucleotide sequence ID" value="NZ_JBHMAR010000009.1"/>
</dbReference>
<dbReference type="EMBL" id="JBHMAR010000009">
    <property type="protein sequence ID" value="MFB9735568.1"/>
    <property type="molecule type" value="Genomic_DNA"/>
</dbReference>
<dbReference type="InterPro" id="IPR005821">
    <property type="entry name" value="Ion_trans_dom"/>
</dbReference>
<accession>A0ABV5VD53</accession>
<keyword evidence="9" id="KW-1185">Reference proteome</keyword>
<evidence type="ECO:0000256" key="1">
    <source>
        <dbReference type="ARBA" id="ARBA00004141"/>
    </source>
</evidence>
<comment type="subcellular location">
    <subcellularLocation>
        <location evidence="1">Membrane</location>
        <topology evidence="1">Multi-pass membrane protein</topology>
    </subcellularLocation>
</comment>
<name>A0ABV5VD53_9ACTN</name>
<sequence>MTDRHVPGADRTALTARRALARRCRSLTEARWFALTVFGVILVNAALLGVETYSGLAGEWHRSLRLAEHLCLAAFTAEILLRLAAHADRPRDFVKDPWNVFDLVVVLCAFVPVVRENTTVLRLLRLARVLRTARFLPQLRIILVAVGRSLPGTISFLLVGALLLYLYAMLGWVFFGHGDPEHYGSLGRAVLTLLLLMTLDGIGDAVHAGMEISRWSLLYYASYVLLASFVLVNVLIGVVLTSLEEARDMEYERDHEHDHDVVQESAPAPGTDERLMLLQRITAARQALDALERDLARQHPPTPPDAGFSVPGVRPPAGRPPST</sequence>
<evidence type="ECO:0000256" key="2">
    <source>
        <dbReference type="ARBA" id="ARBA00022692"/>
    </source>
</evidence>